<dbReference type="AlphaFoldDB" id="A0A6C0DBQ2"/>
<reference evidence="1" key="1">
    <citation type="journal article" date="2020" name="Nature">
        <title>Giant virus diversity and host interactions through global metagenomics.</title>
        <authorList>
            <person name="Schulz F."/>
            <person name="Roux S."/>
            <person name="Paez-Espino D."/>
            <person name="Jungbluth S."/>
            <person name="Walsh D.A."/>
            <person name="Denef V.J."/>
            <person name="McMahon K.D."/>
            <person name="Konstantinidis K.T."/>
            <person name="Eloe-Fadrosh E.A."/>
            <person name="Kyrpides N.C."/>
            <person name="Woyke T."/>
        </authorList>
    </citation>
    <scope>NUCLEOTIDE SEQUENCE</scope>
    <source>
        <strain evidence="1">GVMAG-M-3300023174-134</strain>
    </source>
</reference>
<sequence length="73" mass="8610">MPITRSKIRNSIIASKIDIDYNDIDKTCKLITKQLSQSHLLPVINTTVYHMESLYRDNTNDKYYFSKQNNKNN</sequence>
<name>A0A6C0DBQ2_9ZZZZ</name>
<organism evidence="1">
    <name type="scientific">viral metagenome</name>
    <dbReference type="NCBI Taxonomy" id="1070528"/>
    <lineage>
        <taxon>unclassified sequences</taxon>
        <taxon>metagenomes</taxon>
        <taxon>organismal metagenomes</taxon>
    </lineage>
</organism>
<proteinExistence type="predicted"/>
<evidence type="ECO:0000313" key="1">
    <source>
        <dbReference type="EMBL" id="QHT13851.1"/>
    </source>
</evidence>
<accession>A0A6C0DBQ2</accession>
<protein>
    <submittedName>
        <fullName evidence="1">Uncharacterized protein</fullName>
    </submittedName>
</protein>
<dbReference type="EMBL" id="MN739577">
    <property type="protein sequence ID" value="QHT13851.1"/>
    <property type="molecule type" value="Genomic_DNA"/>
</dbReference>